<dbReference type="KEGG" id="pdv:FFU37_18705"/>
<gene>
    <name evidence="2" type="ORF">FFU37_18705</name>
</gene>
<name>A0A4P9J608_9GAMM</name>
<keyword evidence="1" id="KW-1133">Transmembrane helix</keyword>
<organism evidence="2 3">
    <name type="scientific">Pseudoalteromonas distincta</name>
    <dbReference type="NCBI Taxonomy" id="77608"/>
    <lineage>
        <taxon>Bacteria</taxon>
        <taxon>Pseudomonadati</taxon>
        <taxon>Pseudomonadota</taxon>
        <taxon>Gammaproteobacteria</taxon>
        <taxon>Alteromonadales</taxon>
        <taxon>Pseudoalteromonadaceae</taxon>
        <taxon>Pseudoalteromonas</taxon>
    </lineage>
</organism>
<evidence type="ECO:0000256" key="1">
    <source>
        <dbReference type="SAM" id="Phobius"/>
    </source>
</evidence>
<protein>
    <submittedName>
        <fullName evidence="2">Uncharacterized protein</fullName>
    </submittedName>
</protein>
<reference evidence="2 3" key="1">
    <citation type="submission" date="2019-05" db="EMBL/GenBank/DDBJ databases">
        <title>Complete genome sequence of Pseudoalteromonas sp. 16-SW-7(T) isolated from the Okhotsk Sea, Russia.</title>
        <authorList>
            <person name="Nguyen T.H."/>
            <person name="Nedashkovskaya O.I."/>
            <person name="Kim S.-G."/>
        </authorList>
    </citation>
    <scope>NUCLEOTIDE SEQUENCE [LARGE SCALE GENOMIC DNA]</scope>
    <source>
        <strain evidence="2 3">16-SW-7</strain>
    </source>
</reference>
<feature type="transmembrane region" description="Helical" evidence="1">
    <location>
        <begin position="60"/>
        <end position="78"/>
    </location>
</feature>
<dbReference type="Proteomes" id="UP000310065">
    <property type="component" value="Chromosome S1"/>
</dbReference>
<dbReference type="AlphaFoldDB" id="A0A4P9J608"/>
<keyword evidence="1" id="KW-0812">Transmembrane</keyword>
<proteinExistence type="predicted"/>
<evidence type="ECO:0000313" key="3">
    <source>
        <dbReference type="Proteomes" id="UP000310065"/>
    </source>
</evidence>
<evidence type="ECO:0000313" key="2">
    <source>
        <dbReference type="EMBL" id="QCU76490.1"/>
    </source>
</evidence>
<keyword evidence="1" id="KW-0472">Membrane</keyword>
<accession>A0A4P9J608</accession>
<dbReference type="EMBL" id="CP040559">
    <property type="protein sequence ID" value="QCU76490.1"/>
    <property type="molecule type" value="Genomic_DNA"/>
</dbReference>
<sequence length="79" mass="9331">MRIFRKTNEFDKLSRCYACIKCGTWVSIKAQNCMQCQHSFTNNDKSSMQTLYNQNKEQNWQHAILPIIFVILVIALLFI</sequence>